<gene>
    <name evidence="13" type="ORF">QBC35DRAFT_30947</name>
</gene>
<dbReference type="AlphaFoldDB" id="A0AAN6WPI1"/>
<dbReference type="InterPro" id="IPR028927">
    <property type="entry name" value="Man-6-P_rcpt"/>
</dbReference>
<dbReference type="Pfam" id="PF02157">
    <property type="entry name" value="Man-6-P_recep"/>
    <property type="match status" value="1"/>
</dbReference>
<evidence type="ECO:0000256" key="10">
    <source>
        <dbReference type="SAM" id="Phobius"/>
    </source>
</evidence>
<evidence type="ECO:0000256" key="4">
    <source>
        <dbReference type="ARBA" id="ARBA00022729"/>
    </source>
</evidence>
<keyword evidence="5 10" id="KW-1133">Transmembrane helix</keyword>
<keyword evidence="2" id="KW-0813">Transport</keyword>
<evidence type="ECO:0000256" key="7">
    <source>
        <dbReference type="ARBA" id="ARBA00023157"/>
    </source>
</evidence>
<name>A0AAN6WPI1_9PEZI</name>
<keyword evidence="3 10" id="KW-0812">Transmembrane</keyword>
<proteinExistence type="predicted"/>
<evidence type="ECO:0000256" key="8">
    <source>
        <dbReference type="ARBA" id="ARBA00023180"/>
    </source>
</evidence>
<comment type="subcellular location">
    <subcellularLocation>
        <location evidence="1">Endomembrane system</location>
    </subcellularLocation>
</comment>
<feature type="transmembrane region" description="Helical" evidence="10">
    <location>
        <begin position="296"/>
        <end position="315"/>
    </location>
</feature>
<feature type="chain" id="PRO_5042829281" evidence="11">
    <location>
        <begin position="24"/>
        <end position="392"/>
    </location>
</feature>
<sequence>MYSQSPSKSLLFALAALAGVARAEEASKTASASGTAIVTPCVATATSGAFFDLRPDTAIIVAEGEKAPKGTPVEDYVARGWDYGSNFTLNFCSPVVKGVEDVVGVEKALWKNVSAYYEVKDKVYSLGLSSGTLVPRGRKLVLQYTGGSPCGESSKDKRGVVREGAQYKYHEFDDNEDKDEDHDSTREYRDDDDIEGNVSNEDREAKEKEKEKEKDKEQEKEQKEKEKEQEKEKEKVSRRKSATISFLCDRDPETPTAASFVGTDPDECAYFFEVRSQHACSIAEPHKPGSVGPGSVFAIIFFIAVLVYVVGGVFYQRTVAHARGWRQLPNYSLWAGIWSFIVDLFTILTSSCARVIPRRRGYNRLSISPNGRHRNREDENRLIDQLDEEWDD</sequence>
<comment type="caution">
    <text evidence="13">The sequence shown here is derived from an EMBL/GenBank/DDBJ whole genome shotgun (WGS) entry which is preliminary data.</text>
</comment>
<organism evidence="13 14">
    <name type="scientific">Podospora australis</name>
    <dbReference type="NCBI Taxonomy" id="1536484"/>
    <lineage>
        <taxon>Eukaryota</taxon>
        <taxon>Fungi</taxon>
        <taxon>Dikarya</taxon>
        <taxon>Ascomycota</taxon>
        <taxon>Pezizomycotina</taxon>
        <taxon>Sordariomycetes</taxon>
        <taxon>Sordariomycetidae</taxon>
        <taxon>Sordariales</taxon>
        <taxon>Podosporaceae</taxon>
        <taxon>Podospora</taxon>
    </lineage>
</organism>
<dbReference type="GO" id="GO:0010008">
    <property type="term" value="C:endosome membrane"/>
    <property type="evidence" value="ECO:0007669"/>
    <property type="project" value="UniProtKB-SubCell"/>
</dbReference>
<dbReference type="SUPFAM" id="SSF50911">
    <property type="entry name" value="Mannose 6-phosphate receptor domain"/>
    <property type="match status" value="1"/>
</dbReference>
<dbReference type="PANTHER" id="PTHR15071:SF0">
    <property type="entry name" value="MANNOSE 6-PHOSPHATE RECEPTOR-LIKE PROTEIN 1"/>
    <property type="match status" value="1"/>
</dbReference>
<keyword evidence="8" id="KW-0325">Glycoprotein</keyword>
<reference evidence="13" key="2">
    <citation type="submission" date="2023-05" db="EMBL/GenBank/DDBJ databases">
        <authorList>
            <consortium name="Lawrence Berkeley National Laboratory"/>
            <person name="Steindorff A."/>
            <person name="Hensen N."/>
            <person name="Bonometti L."/>
            <person name="Westerberg I."/>
            <person name="Brannstrom I.O."/>
            <person name="Guillou S."/>
            <person name="Cros-Aarteil S."/>
            <person name="Calhoun S."/>
            <person name="Haridas S."/>
            <person name="Kuo A."/>
            <person name="Mondo S."/>
            <person name="Pangilinan J."/>
            <person name="Riley R."/>
            <person name="Labutti K."/>
            <person name="Andreopoulos B."/>
            <person name="Lipzen A."/>
            <person name="Chen C."/>
            <person name="Yanf M."/>
            <person name="Daum C."/>
            <person name="Ng V."/>
            <person name="Clum A."/>
            <person name="Ohm R."/>
            <person name="Martin F."/>
            <person name="Silar P."/>
            <person name="Natvig D."/>
            <person name="Lalanne C."/>
            <person name="Gautier V."/>
            <person name="Ament-Velasquez S.L."/>
            <person name="Kruys A."/>
            <person name="Hutchinson M.I."/>
            <person name="Powell A.J."/>
            <person name="Barry K."/>
            <person name="Miller A.N."/>
            <person name="Grigoriev I.V."/>
            <person name="Debuchy R."/>
            <person name="Gladieux P."/>
            <person name="Thoren M.H."/>
            <person name="Johannesson H."/>
        </authorList>
    </citation>
    <scope>NUCLEOTIDE SEQUENCE</scope>
    <source>
        <strain evidence="13">PSN309</strain>
    </source>
</reference>
<evidence type="ECO:0000256" key="9">
    <source>
        <dbReference type="SAM" id="MobiDB-lite"/>
    </source>
</evidence>
<evidence type="ECO:0000313" key="14">
    <source>
        <dbReference type="Proteomes" id="UP001302126"/>
    </source>
</evidence>
<dbReference type="GO" id="GO:0000139">
    <property type="term" value="C:Golgi membrane"/>
    <property type="evidence" value="ECO:0007669"/>
    <property type="project" value="UniProtKB-SubCell"/>
</dbReference>
<keyword evidence="7" id="KW-1015">Disulfide bond</keyword>
<dbReference type="PROSITE" id="PS51914">
    <property type="entry name" value="MRH"/>
    <property type="match status" value="1"/>
</dbReference>
<feature type="transmembrane region" description="Helical" evidence="10">
    <location>
        <begin position="335"/>
        <end position="356"/>
    </location>
</feature>
<dbReference type="InterPro" id="IPR009011">
    <property type="entry name" value="Man6P_isomerase_rcpt-bd_dom_sf"/>
</dbReference>
<protein>
    <submittedName>
        <fullName evidence="13">Mannose-6-phosphate receptor binding domain-containing protein</fullName>
    </submittedName>
</protein>
<feature type="domain" description="MRH" evidence="12">
    <location>
        <begin position="39"/>
        <end position="282"/>
    </location>
</feature>
<evidence type="ECO:0000256" key="3">
    <source>
        <dbReference type="ARBA" id="ARBA00022692"/>
    </source>
</evidence>
<reference evidence="13" key="1">
    <citation type="journal article" date="2023" name="Mol. Phylogenet. Evol.">
        <title>Genome-scale phylogeny and comparative genomics of the fungal order Sordariales.</title>
        <authorList>
            <person name="Hensen N."/>
            <person name="Bonometti L."/>
            <person name="Westerberg I."/>
            <person name="Brannstrom I.O."/>
            <person name="Guillou S."/>
            <person name="Cros-Aarteil S."/>
            <person name="Calhoun S."/>
            <person name="Haridas S."/>
            <person name="Kuo A."/>
            <person name="Mondo S."/>
            <person name="Pangilinan J."/>
            <person name="Riley R."/>
            <person name="LaButti K."/>
            <person name="Andreopoulos B."/>
            <person name="Lipzen A."/>
            <person name="Chen C."/>
            <person name="Yan M."/>
            <person name="Daum C."/>
            <person name="Ng V."/>
            <person name="Clum A."/>
            <person name="Steindorff A."/>
            <person name="Ohm R.A."/>
            <person name="Martin F."/>
            <person name="Silar P."/>
            <person name="Natvig D.O."/>
            <person name="Lalanne C."/>
            <person name="Gautier V."/>
            <person name="Ament-Velasquez S.L."/>
            <person name="Kruys A."/>
            <person name="Hutchinson M.I."/>
            <person name="Powell A.J."/>
            <person name="Barry K."/>
            <person name="Miller A.N."/>
            <person name="Grigoriev I.V."/>
            <person name="Debuchy R."/>
            <person name="Gladieux P."/>
            <person name="Hiltunen Thoren M."/>
            <person name="Johannesson H."/>
        </authorList>
    </citation>
    <scope>NUCLEOTIDE SEQUENCE</scope>
    <source>
        <strain evidence="13">PSN309</strain>
    </source>
</reference>
<dbReference type="InterPro" id="IPR044865">
    <property type="entry name" value="MRH_dom"/>
</dbReference>
<evidence type="ECO:0000259" key="12">
    <source>
        <dbReference type="PROSITE" id="PS51914"/>
    </source>
</evidence>
<evidence type="ECO:0000256" key="5">
    <source>
        <dbReference type="ARBA" id="ARBA00022989"/>
    </source>
</evidence>
<keyword evidence="13" id="KW-0675">Receptor</keyword>
<evidence type="ECO:0000313" key="13">
    <source>
        <dbReference type="EMBL" id="KAK4185060.1"/>
    </source>
</evidence>
<dbReference type="PANTHER" id="PTHR15071">
    <property type="entry name" value="MANNOSE-6-PHOSPHATE RECEPTOR FAMILY MEMBER"/>
    <property type="match status" value="1"/>
</dbReference>
<evidence type="ECO:0000256" key="11">
    <source>
        <dbReference type="SAM" id="SignalP"/>
    </source>
</evidence>
<feature type="signal peptide" evidence="11">
    <location>
        <begin position="1"/>
        <end position="23"/>
    </location>
</feature>
<feature type="region of interest" description="Disordered" evidence="9">
    <location>
        <begin position="165"/>
        <end position="236"/>
    </location>
</feature>
<evidence type="ECO:0000256" key="1">
    <source>
        <dbReference type="ARBA" id="ARBA00004308"/>
    </source>
</evidence>
<feature type="compositionally biased region" description="Basic and acidic residues" evidence="9">
    <location>
        <begin position="200"/>
        <end position="235"/>
    </location>
</feature>
<keyword evidence="4 11" id="KW-0732">Signal</keyword>
<keyword evidence="6 10" id="KW-0472">Membrane</keyword>
<dbReference type="GO" id="GO:0005770">
    <property type="term" value="C:late endosome"/>
    <property type="evidence" value="ECO:0007669"/>
    <property type="project" value="TreeGrafter"/>
</dbReference>
<dbReference type="Proteomes" id="UP001302126">
    <property type="component" value="Unassembled WGS sequence"/>
</dbReference>
<keyword evidence="14" id="KW-1185">Reference proteome</keyword>
<evidence type="ECO:0000256" key="6">
    <source>
        <dbReference type="ARBA" id="ARBA00023136"/>
    </source>
</evidence>
<dbReference type="Gene3D" id="2.70.130.10">
    <property type="entry name" value="Mannose-6-phosphate receptor binding domain"/>
    <property type="match status" value="2"/>
</dbReference>
<dbReference type="EMBL" id="MU864463">
    <property type="protein sequence ID" value="KAK4185060.1"/>
    <property type="molecule type" value="Genomic_DNA"/>
</dbReference>
<accession>A0AAN6WPI1</accession>
<dbReference type="GO" id="GO:0007034">
    <property type="term" value="P:vacuolar transport"/>
    <property type="evidence" value="ECO:0007669"/>
    <property type="project" value="TreeGrafter"/>
</dbReference>
<evidence type="ECO:0000256" key="2">
    <source>
        <dbReference type="ARBA" id="ARBA00022448"/>
    </source>
</evidence>